<reference evidence="8 9" key="1">
    <citation type="submission" date="2024-04" db="EMBL/GenBank/DDBJ databases">
        <authorList>
            <person name="Waldvogel A.-M."/>
            <person name="Schoenle A."/>
        </authorList>
    </citation>
    <scope>NUCLEOTIDE SEQUENCE [LARGE SCALE GENOMIC DNA]</scope>
</reference>
<evidence type="ECO:0000259" key="7">
    <source>
        <dbReference type="PROSITE" id="PS50157"/>
    </source>
</evidence>
<evidence type="ECO:0000256" key="2">
    <source>
        <dbReference type="ARBA" id="ARBA00022737"/>
    </source>
</evidence>
<dbReference type="Proteomes" id="UP001497482">
    <property type="component" value="Chromosome 3"/>
</dbReference>
<organism evidence="8 9">
    <name type="scientific">Knipowitschia caucasica</name>
    <name type="common">Caucasian dwarf goby</name>
    <name type="synonym">Pomatoschistus caucasicus</name>
    <dbReference type="NCBI Taxonomy" id="637954"/>
    <lineage>
        <taxon>Eukaryota</taxon>
        <taxon>Metazoa</taxon>
        <taxon>Chordata</taxon>
        <taxon>Craniata</taxon>
        <taxon>Vertebrata</taxon>
        <taxon>Euteleostomi</taxon>
        <taxon>Actinopterygii</taxon>
        <taxon>Neopterygii</taxon>
        <taxon>Teleostei</taxon>
        <taxon>Neoteleostei</taxon>
        <taxon>Acanthomorphata</taxon>
        <taxon>Gobiaria</taxon>
        <taxon>Gobiiformes</taxon>
        <taxon>Gobioidei</taxon>
        <taxon>Gobiidae</taxon>
        <taxon>Gobiinae</taxon>
        <taxon>Knipowitschia</taxon>
    </lineage>
</organism>
<dbReference type="Gene3D" id="3.30.160.60">
    <property type="entry name" value="Classic Zinc Finger"/>
    <property type="match status" value="1"/>
</dbReference>
<dbReference type="InterPro" id="IPR013087">
    <property type="entry name" value="Znf_C2H2_type"/>
</dbReference>
<gene>
    <name evidence="8" type="ORF">KC01_LOCUS28907</name>
</gene>
<name>A0AAV2LI38_KNICA</name>
<accession>A0AAV2LI38</accession>
<sequence length="130" mass="14862">MAEVKLEQTEPCVESTHLKNEPELCVKEEPEEFPFHIITVKTEDSEDESSVLQQRPTEDSEKHSDSSEDTDHSQDYNPEQAPAKRSYAMISADPCITDHRPFSCSDCGKGFKRKQDLKRHLAEDVRLLSL</sequence>
<evidence type="ECO:0000313" key="9">
    <source>
        <dbReference type="Proteomes" id="UP001497482"/>
    </source>
</evidence>
<dbReference type="EMBL" id="OZ035825">
    <property type="protein sequence ID" value="CAL1600835.1"/>
    <property type="molecule type" value="Genomic_DNA"/>
</dbReference>
<evidence type="ECO:0000256" key="3">
    <source>
        <dbReference type="ARBA" id="ARBA00022771"/>
    </source>
</evidence>
<dbReference type="Pfam" id="PF00096">
    <property type="entry name" value="zf-C2H2"/>
    <property type="match status" value="1"/>
</dbReference>
<keyword evidence="2" id="KW-0677">Repeat</keyword>
<evidence type="ECO:0000256" key="1">
    <source>
        <dbReference type="ARBA" id="ARBA00022723"/>
    </source>
</evidence>
<feature type="region of interest" description="Disordered" evidence="6">
    <location>
        <begin position="1"/>
        <end position="20"/>
    </location>
</feature>
<feature type="domain" description="C2H2-type" evidence="7">
    <location>
        <begin position="102"/>
        <end position="120"/>
    </location>
</feature>
<keyword evidence="1" id="KW-0479">Metal-binding</keyword>
<dbReference type="SUPFAM" id="SSF57667">
    <property type="entry name" value="beta-beta-alpha zinc fingers"/>
    <property type="match status" value="1"/>
</dbReference>
<keyword evidence="4" id="KW-0862">Zinc</keyword>
<dbReference type="FunFam" id="3.30.160.60:FF:000100">
    <property type="entry name" value="Zinc finger 45-like"/>
    <property type="match status" value="1"/>
</dbReference>
<feature type="compositionally biased region" description="Basic and acidic residues" evidence="6">
    <location>
        <begin position="56"/>
        <end position="74"/>
    </location>
</feature>
<keyword evidence="9" id="KW-1185">Reference proteome</keyword>
<dbReference type="GO" id="GO:0008270">
    <property type="term" value="F:zinc ion binding"/>
    <property type="evidence" value="ECO:0007669"/>
    <property type="project" value="UniProtKB-KW"/>
</dbReference>
<evidence type="ECO:0000313" key="8">
    <source>
        <dbReference type="EMBL" id="CAL1600835.1"/>
    </source>
</evidence>
<dbReference type="PROSITE" id="PS50157">
    <property type="entry name" value="ZINC_FINGER_C2H2_2"/>
    <property type="match status" value="1"/>
</dbReference>
<feature type="region of interest" description="Disordered" evidence="6">
    <location>
        <begin position="40"/>
        <end position="86"/>
    </location>
</feature>
<dbReference type="InterPro" id="IPR036236">
    <property type="entry name" value="Znf_C2H2_sf"/>
</dbReference>
<proteinExistence type="predicted"/>
<keyword evidence="3 5" id="KW-0863">Zinc-finger</keyword>
<evidence type="ECO:0000256" key="4">
    <source>
        <dbReference type="ARBA" id="ARBA00022833"/>
    </source>
</evidence>
<evidence type="ECO:0000256" key="5">
    <source>
        <dbReference type="PROSITE-ProRule" id="PRU00042"/>
    </source>
</evidence>
<dbReference type="AlphaFoldDB" id="A0AAV2LI38"/>
<protein>
    <recommendedName>
        <fullName evidence="7">C2H2-type domain-containing protein</fullName>
    </recommendedName>
</protein>
<evidence type="ECO:0000256" key="6">
    <source>
        <dbReference type="SAM" id="MobiDB-lite"/>
    </source>
</evidence>